<reference evidence="1" key="1">
    <citation type="submission" date="2022-06" db="EMBL/GenBank/DDBJ databases">
        <title>Genome sequence of Phormidium yuhuli AB48 isolated from an industrial photobioreactor environment.</title>
        <authorList>
            <person name="Qiu Y."/>
            <person name="Noonan A.J.C."/>
            <person name="Dofher K."/>
            <person name="Koch M."/>
            <person name="Kieft B."/>
            <person name="Lin X."/>
            <person name="Ziels R.M."/>
            <person name="Hallam S.J."/>
        </authorList>
    </citation>
    <scope>NUCLEOTIDE SEQUENCE</scope>
    <source>
        <strain evidence="1">AB48</strain>
    </source>
</reference>
<dbReference type="Proteomes" id="UP001056708">
    <property type="component" value="Chromosome"/>
</dbReference>
<name>A0ABY5AQE5_9CYAN</name>
<dbReference type="EMBL" id="CP098611">
    <property type="protein sequence ID" value="USR91030.1"/>
    <property type="molecule type" value="Genomic_DNA"/>
</dbReference>
<dbReference type="Gene3D" id="3.50.50.60">
    <property type="entry name" value="FAD/NAD(P)-binding domain"/>
    <property type="match status" value="1"/>
</dbReference>
<gene>
    <name evidence="1" type="ORF">NEA10_19750</name>
</gene>
<dbReference type="SUPFAM" id="SSF51905">
    <property type="entry name" value="FAD/NAD(P)-binding domain"/>
    <property type="match status" value="1"/>
</dbReference>
<dbReference type="RefSeq" id="WP_252663064.1">
    <property type="nucleotide sequence ID" value="NZ_CP098611.1"/>
</dbReference>
<dbReference type="PANTHER" id="PTHR32098:SF5">
    <property type="entry name" value="LYCOPENE BETA_EPSILON CYCLASE PROTEIN"/>
    <property type="match status" value="1"/>
</dbReference>
<evidence type="ECO:0000313" key="2">
    <source>
        <dbReference type="Proteomes" id="UP001056708"/>
    </source>
</evidence>
<keyword evidence="2" id="KW-1185">Reference proteome</keyword>
<dbReference type="PANTHER" id="PTHR32098">
    <property type="entry name" value="LYCOPENE BETA/EPSILON CYCLASE PROTEIN"/>
    <property type="match status" value="1"/>
</dbReference>
<evidence type="ECO:0000313" key="1">
    <source>
        <dbReference type="EMBL" id="USR91030.1"/>
    </source>
</evidence>
<accession>A0ABY5AQE5</accession>
<dbReference type="InterPro" id="IPR036188">
    <property type="entry name" value="FAD/NAD-bd_sf"/>
</dbReference>
<sequence>MSQSQDLLTQIPGNPWRGLQNADRRWSQLRQTPPPSPQVVEESPQPLGECEWDVVICGATLGILLGASLAQRGWRVAILERGVLKGRDQEWNISRSELQTFVELELLTPEELQTAIASEYNPARVAFPGSPEIWVQDILNIGVDPVYLLDILKQKFLAAGGTLLEQISFQRAEIHPDGVRVTTDGQVLTTRLLLDAMGHFSPIIQQIRGPQRPDSVCLVVGTCAQGYPKNETGDLFVSFTPILNQCQYFWEAFPARDGRTTYLFTYLDTHPDRFSLEFFFDEYLRLLPEYQQCQLDQLDIKRALFGMFPSYRNSPVRSPFPRLLPIGDSSGSQSPLSFGGFGAMVRHLQRLTAGISEALTADCLDRPSLALLQPYQPNLSVTWLFQQTMTVGANDRVSDDQAINRLLGDVFQAMEGAGDEVLRPFLQDVVQFGSLSQALFRTSISSPLTVAKVVPQVGIPPLLNWLRHYLALGGYQALSPLGRAIAQWSRESDNPQQGYQLRRWADAWYYGSGNDYEEKSRF</sequence>
<protein>
    <submittedName>
        <fullName evidence="1">FAD-binding oxidoreductase</fullName>
    </submittedName>
</protein>
<organism evidence="1 2">
    <name type="scientific">Phormidium yuhuli AB48</name>
    <dbReference type="NCBI Taxonomy" id="2940671"/>
    <lineage>
        <taxon>Bacteria</taxon>
        <taxon>Bacillati</taxon>
        <taxon>Cyanobacteriota</taxon>
        <taxon>Cyanophyceae</taxon>
        <taxon>Oscillatoriophycideae</taxon>
        <taxon>Oscillatoriales</taxon>
        <taxon>Oscillatoriaceae</taxon>
        <taxon>Phormidium</taxon>
        <taxon>Phormidium yuhuli</taxon>
    </lineage>
</organism>
<proteinExistence type="predicted"/>